<feature type="compositionally biased region" description="Acidic residues" evidence="1">
    <location>
        <begin position="24"/>
        <end position="56"/>
    </location>
</feature>
<evidence type="ECO:0000256" key="1">
    <source>
        <dbReference type="SAM" id="MobiDB-lite"/>
    </source>
</evidence>
<sequence>MNRRRQLIGLGTTVSLALAGCIGETDETEPAQQVDDDSEQSVNETESESVADDDESGSPACSFHIELLDDPPEDAPVASATEHDLLEVSLLERMFAEATEPDADHSTARRRGGEYDQFNLEPSSTAEQEAARDALEPFPNYSNTDYPPGVYVTHGGITAAITEDCVT</sequence>
<dbReference type="RefSeq" id="WP_087713987.1">
    <property type="nucleotide sequence ID" value="NZ_MWPH01000001.1"/>
</dbReference>
<gene>
    <name evidence="2" type="ORF">B2G88_03535</name>
</gene>
<feature type="region of interest" description="Disordered" evidence="1">
    <location>
        <begin position="98"/>
        <end position="143"/>
    </location>
</feature>
<evidence type="ECO:0000313" key="3">
    <source>
        <dbReference type="Proteomes" id="UP000196084"/>
    </source>
</evidence>
<evidence type="ECO:0000313" key="2">
    <source>
        <dbReference type="EMBL" id="OVE85893.1"/>
    </source>
</evidence>
<feature type="region of interest" description="Disordered" evidence="1">
    <location>
        <begin position="22"/>
        <end position="83"/>
    </location>
</feature>
<dbReference type="AlphaFoldDB" id="A0A202ECA2"/>
<dbReference type="EMBL" id="MWPH01000001">
    <property type="protein sequence ID" value="OVE85893.1"/>
    <property type="molecule type" value="Genomic_DNA"/>
</dbReference>
<dbReference type="PROSITE" id="PS51257">
    <property type="entry name" value="PROKAR_LIPOPROTEIN"/>
    <property type="match status" value="1"/>
</dbReference>
<dbReference type="Proteomes" id="UP000196084">
    <property type="component" value="Unassembled WGS sequence"/>
</dbReference>
<dbReference type="OrthoDB" id="384102at2157"/>
<keyword evidence="3" id="KW-1185">Reference proteome</keyword>
<comment type="caution">
    <text evidence="2">The sequence shown here is derived from an EMBL/GenBank/DDBJ whole genome shotgun (WGS) entry which is preliminary data.</text>
</comment>
<name>A0A202ECA2_9EURY</name>
<accession>A0A202ECA2</accession>
<protein>
    <submittedName>
        <fullName evidence="2">Uncharacterized protein</fullName>
    </submittedName>
</protein>
<feature type="compositionally biased region" description="Basic and acidic residues" evidence="1">
    <location>
        <begin position="102"/>
        <end position="114"/>
    </location>
</feature>
<organism evidence="2 3">
    <name type="scientific">Natronolimnobius baerhuensis</name>
    <dbReference type="NCBI Taxonomy" id="253108"/>
    <lineage>
        <taxon>Archaea</taxon>
        <taxon>Methanobacteriati</taxon>
        <taxon>Methanobacteriota</taxon>
        <taxon>Stenosarchaea group</taxon>
        <taxon>Halobacteria</taxon>
        <taxon>Halobacteriales</taxon>
        <taxon>Natrialbaceae</taxon>
        <taxon>Natronolimnobius</taxon>
    </lineage>
</organism>
<reference evidence="2 3" key="1">
    <citation type="submission" date="2017-02" db="EMBL/GenBank/DDBJ databases">
        <title>Natronthermophilus aegyptiacus gen. nov.,sp. nov., an aerobic, extremely halophilic alkalithermophilic archaeon isolated from the athalassohaline Wadi An Natrun, Egypt.</title>
        <authorList>
            <person name="Zhao B."/>
        </authorList>
    </citation>
    <scope>NUCLEOTIDE SEQUENCE [LARGE SCALE GENOMIC DNA]</scope>
    <source>
        <strain evidence="2 3">CGMCC 1.3597</strain>
    </source>
</reference>
<proteinExistence type="predicted"/>